<feature type="transmembrane region" description="Helical" evidence="1">
    <location>
        <begin position="85"/>
        <end position="109"/>
    </location>
</feature>
<accession>A0ABV1WFB6</accession>
<reference evidence="2 3" key="1">
    <citation type="submission" date="2024-06" db="EMBL/GenBank/DDBJ databases">
        <title>The Natural Products Discovery Center: Release of the First 8490 Sequenced Strains for Exploring Actinobacteria Biosynthetic Diversity.</title>
        <authorList>
            <person name="Kalkreuter E."/>
            <person name="Kautsar S.A."/>
            <person name="Yang D."/>
            <person name="Bader C.D."/>
            <person name="Teijaro C.N."/>
            <person name="Fluegel L."/>
            <person name="Davis C.M."/>
            <person name="Simpson J.R."/>
            <person name="Lauterbach L."/>
            <person name="Steele A.D."/>
            <person name="Gui C."/>
            <person name="Meng S."/>
            <person name="Li G."/>
            <person name="Viehrig K."/>
            <person name="Ye F."/>
            <person name="Su P."/>
            <person name="Kiefer A.F."/>
            <person name="Nichols A."/>
            <person name="Cepeda A.J."/>
            <person name="Yan W."/>
            <person name="Fan B."/>
            <person name="Jiang Y."/>
            <person name="Adhikari A."/>
            <person name="Zheng C.-J."/>
            <person name="Schuster L."/>
            <person name="Cowan T.M."/>
            <person name="Smanski M.J."/>
            <person name="Chevrette M.G."/>
            <person name="De Carvalho L.P.S."/>
            <person name="Shen B."/>
        </authorList>
    </citation>
    <scope>NUCLEOTIDE SEQUENCE [LARGE SCALE GENOMIC DNA]</scope>
    <source>
        <strain evidence="2 3">NPDC000634</strain>
    </source>
</reference>
<feature type="transmembrane region" description="Helical" evidence="1">
    <location>
        <begin position="60"/>
        <end position="79"/>
    </location>
</feature>
<organism evidence="2 3">
    <name type="scientific">Streptomyces carpinensis</name>
    <dbReference type="NCBI Taxonomy" id="66369"/>
    <lineage>
        <taxon>Bacteria</taxon>
        <taxon>Bacillati</taxon>
        <taxon>Actinomycetota</taxon>
        <taxon>Actinomycetes</taxon>
        <taxon>Kitasatosporales</taxon>
        <taxon>Streptomycetaceae</taxon>
        <taxon>Streptomyces</taxon>
    </lineage>
</organism>
<evidence type="ECO:0000256" key="1">
    <source>
        <dbReference type="SAM" id="Phobius"/>
    </source>
</evidence>
<dbReference type="EMBL" id="JBEPCU010001161">
    <property type="protein sequence ID" value="MER6982842.1"/>
    <property type="molecule type" value="Genomic_DNA"/>
</dbReference>
<gene>
    <name evidence="2" type="ORF">ABT317_39250</name>
</gene>
<name>A0ABV1WFB6_9ACTN</name>
<protein>
    <submittedName>
        <fullName evidence="2">FUSC family protein</fullName>
    </submittedName>
</protein>
<keyword evidence="3" id="KW-1185">Reference proteome</keyword>
<proteinExistence type="predicted"/>
<evidence type="ECO:0000313" key="2">
    <source>
        <dbReference type="EMBL" id="MER6982842.1"/>
    </source>
</evidence>
<dbReference type="Proteomes" id="UP001458415">
    <property type="component" value="Unassembled WGS sequence"/>
</dbReference>
<comment type="caution">
    <text evidence="2">The sequence shown here is derived from an EMBL/GenBank/DDBJ whole genome shotgun (WGS) entry which is preliminary data.</text>
</comment>
<keyword evidence="1" id="KW-0472">Membrane</keyword>
<keyword evidence="1" id="KW-1133">Transmembrane helix</keyword>
<sequence length="149" mass="15347">MHDPEFAATRRAGRTALVMPALFALCSHVIQAQTIATYSAFGSFSMLLLVDFTGPMVQRLRAHVGLAAAWALLICLGTLVGRTTWLAVAVMVVIGFLILFSGVVSSVLAGSTTALLLAFVLPVTTPAPLSELPGRLAGAGLAALAATLA</sequence>
<keyword evidence="1" id="KW-0812">Transmembrane</keyword>
<feature type="non-terminal residue" evidence="2">
    <location>
        <position position="149"/>
    </location>
</feature>
<evidence type="ECO:0000313" key="3">
    <source>
        <dbReference type="Proteomes" id="UP001458415"/>
    </source>
</evidence>